<feature type="compositionally biased region" description="Basic and acidic residues" evidence="2">
    <location>
        <begin position="24"/>
        <end position="43"/>
    </location>
</feature>
<feature type="compositionally biased region" description="Basic and acidic residues" evidence="2">
    <location>
        <begin position="589"/>
        <end position="605"/>
    </location>
</feature>
<feature type="compositionally biased region" description="Basic and acidic residues" evidence="2">
    <location>
        <begin position="928"/>
        <end position="954"/>
    </location>
</feature>
<dbReference type="VEuPathDB" id="PlasmoDB:PVPAM_110044000"/>
<name>A0A1G4H0F9_PLAVI</name>
<evidence type="ECO:0000256" key="2">
    <source>
        <dbReference type="SAM" id="MobiDB-lite"/>
    </source>
</evidence>
<feature type="compositionally biased region" description="Basic and acidic residues" evidence="2">
    <location>
        <begin position="892"/>
        <end position="913"/>
    </location>
</feature>
<feature type="compositionally biased region" description="Basic residues" evidence="2">
    <location>
        <begin position="545"/>
        <end position="554"/>
    </location>
</feature>
<feature type="region of interest" description="Disordered" evidence="2">
    <location>
        <begin position="1134"/>
        <end position="1158"/>
    </location>
</feature>
<feature type="compositionally biased region" description="Basic and acidic residues" evidence="2">
    <location>
        <begin position="526"/>
        <end position="540"/>
    </location>
</feature>
<reference evidence="3 4" key="1">
    <citation type="submission" date="2016-07" db="EMBL/GenBank/DDBJ databases">
        <authorList>
            <consortium name="Pathogen Informatics"/>
        </authorList>
    </citation>
    <scope>NUCLEOTIDE SEQUENCE [LARGE SCALE GENOMIC DNA]</scope>
</reference>
<feature type="region of interest" description="Disordered" evidence="2">
    <location>
        <begin position="422"/>
        <end position="452"/>
    </location>
</feature>
<dbReference type="VEuPathDB" id="PlasmoDB:PVP01_1139300"/>
<protein>
    <recommendedName>
        <fullName evidence="5">Zinc finger protein</fullName>
    </recommendedName>
</protein>
<dbReference type="VEuPathDB" id="PlasmoDB:PVW1_110045100"/>
<feature type="coiled-coil region" evidence="1">
    <location>
        <begin position="756"/>
        <end position="787"/>
    </location>
</feature>
<dbReference type="eggNOG" id="ENOG502T27Q">
    <property type="taxonomic scope" value="Eukaryota"/>
</dbReference>
<feature type="region of interest" description="Disordered" evidence="2">
    <location>
        <begin position="1395"/>
        <end position="1441"/>
    </location>
</feature>
<feature type="compositionally biased region" description="Low complexity" evidence="2">
    <location>
        <begin position="844"/>
        <end position="861"/>
    </location>
</feature>
<feature type="region of interest" description="Disordered" evidence="2">
    <location>
        <begin position="1"/>
        <end position="49"/>
    </location>
</feature>
<proteinExistence type="predicted"/>
<feature type="compositionally biased region" description="Polar residues" evidence="2">
    <location>
        <begin position="862"/>
        <end position="871"/>
    </location>
</feature>
<evidence type="ECO:0008006" key="5">
    <source>
        <dbReference type="Google" id="ProtNLM"/>
    </source>
</evidence>
<dbReference type="VEuPathDB" id="PlasmoDB:PVX_113635"/>
<feature type="compositionally biased region" description="Basic and acidic residues" evidence="2">
    <location>
        <begin position="627"/>
        <end position="662"/>
    </location>
</feature>
<feature type="region of interest" description="Disordered" evidence="2">
    <location>
        <begin position="500"/>
        <end position="568"/>
    </location>
</feature>
<sequence>MEKKKKKKNFSFQGYFKKSAPSTSKEEKGNQDDDVGGDHMIERDDSEGEFSSHVRTQFCKKPLGLVAYYRCTEGKHATLGDSSGCHRAASIRNYREQGADSPWMFKLKNKQLVELENERGERAKANFCLRLSGKSKCYVRVEPDHCLELLGGNYCTDERAIKIKNEIAKRLGGQNGGKDGGESENAEGFTFEMWIGIKEDKFAFEEERKKKQKKKGERKKKRKKKYICLMQKGKEETYQWSVLLVIDTDECHFLIDFKNEKFQFDSFPLEHLKTKKIDGYYWSHVSITFNLTIDLIYIILTGEGSYFMQTCKNLYAIFYSSVFYPTNFFTDSAMALPLYLGAKPHTLFDDSDGSDAMEGEDNPLAKEMNKEKRRSSKVGRSHKGSSDFVSFLVTEIRLFALSRSADLVVKESKAVLDCAWLEGPPNGGDPNSMRKHSRGGKLSSDEGDDIKNRCSELNNELEMMKERFHRFSGEVNGGSAAAPPAQEDFFKFDSEEEQDDSAKDAFFSKPGRKASPYGSAPPSEDFFGKGRSDVKREKADQPPVKKSHVKKHSHAEKSHWERPPQLNAKRKDECAFYFNFSDEGGEASQEDHAGAAKKPSWEGEAQKPSWEGEAQKPSWEGEAQKPSWEEGHAERSPYEADDAGKLPLSVDRKHSSEGEKSPMKKYLSKIVEGAKEDDPDAASDLNRADVNLLLNELKEKFESEFVNIMIDRLGSKFHLKRKDKQKIVSTLRSSGMGEKDHAEAGDIRERYLSLVKTKEERQKSKMHEEIKEELKKVKEKSTAERNLSSYIKDNQLLNEHYIKKYSCAGEEVSDQESEEGPPQGAWPYGGELPGADEQEGAPLSDCSSVRQSSRSSDGSHSIVNLQYQDGSNIFAGGGNLGSGEELPAQMDPSRDAFSRAGERAEHEEKKSDVSDFTFMKRSSSGRKGRSDHGSPDDRKWRSGREGRRSGDGRDGGPTLQGDDRPSPESALRVLPSNETDLLPEEGHHRKSVSALLPSEEQPNRRDRHNQINEAIKTGKLYYHFICPLTPYELFLLRRFHKKGISEELKEFRNKKYLSCEKLFMSTGGICRTPLNVAYIRYKIAMMKSMLRSSRRCIQEKKFKKGLKICIKNGEYIKNFVSSYCVLRRRALSGDSSPSFPPSPPSSARFPEEQQQQRQQRQEPPYQYADFCLNVDHAYITMDELKNILKTNVRNVIICKVFILMKEYKRYKYIENSSLILVLQSVLCRVVTSYTLLRKILKKFILLLFLRGCLSCVESLCTFLFLMYPKERTHPLFAKVFSLCRNSFLAYSSCYKSNKYAMINNYHFNFEQCVEFFSPEWGYYIYTTSNFNIFSSSVKFNGFLKRAVDFATRRGEGQLERQAICDVGSSADSPDDSPADIPADIPEGITEGIPADIPEGIPEGGPACGDPTQLPEDAPPSEPTKESKLATVDACTDLDRSNKKEPKRNDLYIYLTNYEKKKRSYYIIDDNMRRIEFSRKETNHNLETFLQMGNPTETSTEQSKRDQLDRLMSKVNRDVYLNSSGSSCMNAAFFGHCPHCKHAFNSFSRSCKVCQRYVHVCYYLLIHCTYKYHCELCDATYSEKCLEKFSKGFTCFYCGLFFIRK</sequence>
<dbReference type="Proteomes" id="UP000196402">
    <property type="component" value="Chromosome 11"/>
</dbReference>
<gene>
    <name evidence="3" type="ORF">PVT01_110044100</name>
</gene>
<keyword evidence="1" id="KW-0175">Coiled coil</keyword>
<feature type="compositionally biased region" description="Basic residues" evidence="2">
    <location>
        <begin position="371"/>
        <end position="383"/>
    </location>
</feature>
<feature type="region of interest" description="Disordered" evidence="2">
    <location>
        <begin position="584"/>
        <end position="665"/>
    </location>
</feature>
<feature type="region of interest" description="Disordered" evidence="2">
    <location>
        <begin position="809"/>
        <end position="1006"/>
    </location>
</feature>
<evidence type="ECO:0000313" key="4">
    <source>
        <dbReference type="Proteomes" id="UP000196402"/>
    </source>
</evidence>
<feature type="compositionally biased region" description="Acidic residues" evidence="2">
    <location>
        <begin position="351"/>
        <end position="361"/>
    </location>
</feature>
<organism evidence="3 4">
    <name type="scientific">Plasmodium vivax</name>
    <name type="common">malaria parasite P. vivax</name>
    <dbReference type="NCBI Taxonomy" id="5855"/>
    <lineage>
        <taxon>Eukaryota</taxon>
        <taxon>Sar</taxon>
        <taxon>Alveolata</taxon>
        <taxon>Apicomplexa</taxon>
        <taxon>Aconoidasida</taxon>
        <taxon>Haemosporida</taxon>
        <taxon>Plasmodiidae</taxon>
        <taxon>Plasmodium</taxon>
        <taxon>Plasmodium (Plasmodium)</taxon>
    </lineage>
</organism>
<evidence type="ECO:0000256" key="1">
    <source>
        <dbReference type="SAM" id="Coils"/>
    </source>
</evidence>
<evidence type="ECO:0000313" key="3">
    <source>
        <dbReference type="EMBL" id="SCO68296.1"/>
    </source>
</evidence>
<accession>A0A1G4H0F9</accession>
<feature type="region of interest" description="Disordered" evidence="2">
    <location>
        <begin position="351"/>
        <end position="384"/>
    </location>
</feature>
<dbReference type="EMBL" id="LT615249">
    <property type="protein sequence ID" value="SCO68296.1"/>
    <property type="molecule type" value="Genomic_DNA"/>
</dbReference>